<accession>A0ABX0GQS5</accession>
<gene>
    <name evidence="3" type="ORF">G9H71_03465</name>
</gene>
<keyword evidence="4" id="KW-1185">Reference proteome</keyword>
<protein>
    <submittedName>
        <fullName evidence="3">ATP-binding protein</fullName>
    </submittedName>
</protein>
<feature type="domain" description="Histidine kinase/HSP90-like ATPase" evidence="2">
    <location>
        <begin position="13"/>
        <end position="124"/>
    </location>
</feature>
<keyword evidence="1" id="KW-0808">Transferase</keyword>
<evidence type="ECO:0000259" key="2">
    <source>
        <dbReference type="Pfam" id="PF13581"/>
    </source>
</evidence>
<dbReference type="EMBL" id="JAANNP010000001">
    <property type="protein sequence ID" value="NHC12835.1"/>
    <property type="molecule type" value="Genomic_DNA"/>
</dbReference>
<dbReference type="Proteomes" id="UP000800981">
    <property type="component" value="Unassembled WGS sequence"/>
</dbReference>
<dbReference type="InterPro" id="IPR050267">
    <property type="entry name" value="Anti-sigma-factor_SerPK"/>
</dbReference>
<organism evidence="3 4">
    <name type="scientific">Motilibacter deserti</name>
    <dbReference type="NCBI Taxonomy" id="2714956"/>
    <lineage>
        <taxon>Bacteria</taxon>
        <taxon>Bacillati</taxon>
        <taxon>Actinomycetota</taxon>
        <taxon>Actinomycetes</taxon>
        <taxon>Motilibacterales</taxon>
        <taxon>Motilibacteraceae</taxon>
        <taxon>Motilibacter</taxon>
    </lineage>
</organism>
<reference evidence="3 4" key="1">
    <citation type="submission" date="2020-03" db="EMBL/GenBank/DDBJ databases">
        <title>Two novel Motilibacter sp.</title>
        <authorList>
            <person name="Liu S."/>
        </authorList>
    </citation>
    <scope>NUCLEOTIDE SEQUENCE [LARGE SCALE GENOMIC DNA]</scope>
    <source>
        <strain evidence="3 4">E257</strain>
    </source>
</reference>
<comment type="caution">
    <text evidence="3">The sequence shown here is derived from an EMBL/GenBank/DDBJ whole genome shotgun (WGS) entry which is preliminary data.</text>
</comment>
<name>A0ABX0GQS5_9ACTN</name>
<evidence type="ECO:0000256" key="1">
    <source>
        <dbReference type="ARBA" id="ARBA00022527"/>
    </source>
</evidence>
<dbReference type="CDD" id="cd16936">
    <property type="entry name" value="HATPase_RsbW-like"/>
    <property type="match status" value="1"/>
</dbReference>
<keyword evidence="3" id="KW-0547">Nucleotide-binding</keyword>
<dbReference type="InterPro" id="IPR036890">
    <property type="entry name" value="HATPase_C_sf"/>
</dbReference>
<dbReference type="Pfam" id="PF13581">
    <property type="entry name" value="HATPase_c_2"/>
    <property type="match status" value="1"/>
</dbReference>
<dbReference type="GO" id="GO:0005524">
    <property type="term" value="F:ATP binding"/>
    <property type="evidence" value="ECO:0007669"/>
    <property type="project" value="UniProtKB-KW"/>
</dbReference>
<dbReference type="Gene3D" id="3.30.565.10">
    <property type="entry name" value="Histidine kinase-like ATPase, C-terminal domain"/>
    <property type="match status" value="1"/>
</dbReference>
<sequence>MCSFTPAAELTLPMDMRAAAQARSFVTEASCPAHGSHVYDEALLLVSELVANAVRHGAPPITLEVSCDGSMGMLVRVSDGSPAAPVAKQASLEDESGRGVALVDLISDAWGVEPTSEGKGVWFRIGLAA</sequence>
<dbReference type="InterPro" id="IPR003594">
    <property type="entry name" value="HATPase_dom"/>
</dbReference>
<keyword evidence="1" id="KW-0723">Serine/threonine-protein kinase</keyword>
<proteinExistence type="predicted"/>
<keyword evidence="1" id="KW-0418">Kinase</keyword>
<keyword evidence="3" id="KW-0067">ATP-binding</keyword>
<dbReference type="PANTHER" id="PTHR35526:SF3">
    <property type="entry name" value="ANTI-SIGMA-F FACTOR RSBW"/>
    <property type="match status" value="1"/>
</dbReference>
<dbReference type="SUPFAM" id="SSF55874">
    <property type="entry name" value="ATPase domain of HSP90 chaperone/DNA topoisomerase II/histidine kinase"/>
    <property type="match status" value="1"/>
</dbReference>
<evidence type="ECO:0000313" key="4">
    <source>
        <dbReference type="Proteomes" id="UP000800981"/>
    </source>
</evidence>
<evidence type="ECO:0000313" key="3">
    <source>
        <dbReference type="EMBL" id="NHC12835.1"/>
    </source>
</evidence>
<dbReference type="PANTHER" id="PTHR35526">
    <property type="entry name" value="ANTI-SIGMA-F FACTOR RSBW-RELATED"/>
    <property type="match status" value="1"/>
</dbReference>